<dbReference type="AlphaFoldDB" id="A0A9W9Z2U8"/>
<dbReference type="Pfam" id="PF07690">
    <property type="entry name" value="MFS_1"/>
    <property type="match status" value="1"/>
</dbReference>
<organism evidence="4 5">
    <name type="scientific">Desmophyllum pertusum</name>
    <dbReference type="NCBI Taxonomy" id="174260"/>
    <lineage>
        <taxon>Eukaryota</taxon>
        <taxon>Metazoa</taxon>
        <taxon>Cnidaria</taxon>
        <taxon>Anthozoa</taxon>
        <taxon>Hexacorallia</taxon>
        <taxon>Scleractinia</taxon>
        <taxon>Caryophylliina</taxon>
        <taxon>Caryophylliidae</taxon>
        <taxon>Desmophyllum</taxon>
    </lineage>
</organism>
<dbReference type="EMBL" id="MU826835">
    <property type="protein sequence ID" value="KAJ7372683.1"/>
    <property type="molecule type" value="Genomic_DNA"/>
</dbReference>
<feature type="transmembrane region" description="Helical" evidence="2">
    <location>
        <begin position="113"/>
        <end position="133"/>
    </location>
</feature>
<feature type="transmembrane region" description="Helical" evidence="2">
    <location>
        <begin position="178"/>
        <end position="196"/>
    </location>
</feature>
<keyword evidence="2" id="KW-0812">Transmembrane</keyword>
<name>A0A9W9Z2U8_9CNID</name>
<dbReference type="PANTHER" id="PTHR11360">
    <property type="entry name" value="MONOCARBOXYLATE TRANSPORTER"/>
    <property type="match status" value="1"/>
</dbReference>
<protein>
    <recommendedName>
        <fullName evidence="3">Major facilitator superfamily (MFS) profile domain-containing protein</fullName>
    </recommendedName>
</protein>
<proteinExistence type="predicted"/>
<dbReference type="GO" id="GO:0022857">
    <property type="term" value="F:transmembrane transporter activity"/>
    <property type="evidence" value="ECO:0007669"/>
    <property type="project" value="InterPro"/>
</dbReference>
<dbReference type="Proteomes" id="UP001163046">
    <property type="component" value="Unassembled WGS sequence"/>
</dbReference>
<gene>
    <name evidence="4" type="ORF">OS493_017957</name>
</gene>
<keyword evidence="2" id="KW-1133">Transmembrane helix</keyword>
<feature type="transmembrane region" description="Helical" evidence="2">
    <location>
        <begin position="145"/>
        <end position="166"/>
    </location>
</feature>
<dbReference type="GO" id="GO:0016020">
    <property type="term" value="C:membrane"/>
    <property type="evidence" value="ECO:0007669"/>
    <property type="project" value="UniProtKB-SubCell"/>
</dbReference>
<evidence type="ECO:0000313" key="4">
    <source>
        <dbReference type="EMBL" id="KAJ7372683.1"/>
    </source>
</evidence>
<feature type="transmembrane region" description="Helical" evidence="2">
    <location>
        <begin position="61"/>
        <end position="82"/>
    </location>
</feature>
<comment type="subcellular location">
    <subcellularLocation>
        <location evidence="1">Membrane</location>
        <topology evidence="1">Multi-pass membrane protein</topology>
    </subcellularLocation>
</comment>
<sequence>MARCAVLRDGDPSHKKDSAWAWIVCLAAATNLAFTHGLIYTFGVLLPVFMDYFKESRENTAWIGSLPLAVSFFFGPFASSLINHFGCRAMSITGCLTCAISFTIASFANDLILLYVTFGVLGAGASCAFISSLEIVSKCFDKRKSIALGIVATGHGLGTMSLSQVLQSLVNVLSWRNSLRIMAGALVLNGLLGLLYDSKIEPASNGEILSSEEDGQRRKSKRRFTFNCSVWKVPRFLVLTACGFFAMFGRSIVYVHLVKYSEDLGMSSSVSSRLIFFLGLNVALGRFACGFLCSLKRLDNWYIYQGVLLVSGVSTMLLTLARHYEELVAYAVVFGFCDGAFATLLYILAFTCVDPSRAASAFGYILMTASMTTMVGPPLSGLTADKLGSYGPTFHMAGGALVAASLPPFVLYCVRNREAKRTELSPIDNENTEDAQEFEKLNRHDGLCMDEPLKITHNDIKPVVVGHELFVSTV</sequence>
<feature type="domain" description="Major facilitator superfamily (MFS) profile" evidence="3">
    <location>
        <begin position="21"/>
        <end position="416"/>
    </location>
</feature>
<keyword evidence="5" id="KW-1185">Reference proteome</keyword>
<feature type="transmembrane region" description="Helical" evidence="2">
    <location>
        <begin position="236"/>
        <end position="255"/>
    </location>
</feature>
<dbReference type="PROSITE" id="PS50850">
    <property type="entry name" value="MFS"/>
    <property type="match status" value="1"/>
</dbReference>
<feature type="transmembrane region" description="Helical" evidence="2">
    <location>
        <begin position="361"/>
        <end position="382"/>
    </location>
</feature>
<dbReference type="InterPro" id="IPR050327">
    <property type="entry name" value="Proton-linked_MCT"/>
</dbReference>
<feature type="transmembrane region" description="Helical" evidence="2">
    <location>
        <begin position="394"/>
        <end position="414"/>
    </location>
</feature>
<dbReference type="CDD" id="cd17352">
    <property type="entry name" value="MFS_MCT_SLC16"/>
    <property type="match status" value="1"/>
</dbReference>
<feature type="transmembrane region" description="Helical" evidence="2">
    <location>
        <begin position="20"/>
        <end position="49"/>
    </location>
</feature>
<feature type="transmembrane region" description="Helical" evidence="2">
    <location>
        <begin position="275"/>
        <end position="295"/>
    </location>
</feature>
<feature type="transmembrane region" description="Helical" evidence="2">
    <location>
        <begin position="302"/>
        <end position="321"/>
    </location>
</feature>
<reference evidence="4" key="1">
    <citation type="submission" date="2023-01" db="EMBL/GenBank/DDBJ databases">
        <title>Genome assembly of the deep-sea coral Lophelia pertusa.</title>
        <authorList>
            <person name="Herrera S."/>
            <person name="Cordes E."/>
        </authorList>
    </citation>
    <scope>NUCLEOTIDE SEQUENCE</scope>
    <source>
        <strain evidence="4">USNM1676648</strain>
        <tissue evidence="4">Polyp</tissue>
    </source>
</reference>
<keyword evidence="2" id="KW-0472">Membrane</keyword>
<dbReference type="OrthoDB" id="10060767at2759"/>
<evidence type="ECO:0000313" key="5">
    <source>
        <dbReference type="Proteomes" id="UP001163046"/>
    </source>
</evidence>
<feature type="transmembrane region" description="Helical" evidence="2">
    <location>
        <begin position="89"/>
        <end position="107"/>
    </location>
</feature>
<dbReference type="InterPro" id="IPR020846">
    <property type="entry name" value="MFS_dom"/>
</dbReference>
<feature type="transmembrane region" description="Helical" evidence="2">
    <location>
        <begin position="327"/>
        <end position="349"/>
    </location>
</feature>
<accession>A0A9W9Z2U8</accession>
<evidence type="ECO:0000256" key="1">
    <source>
        <dbReference type="ARBA" id="ARBA00004141"/>
    </source>
</evidence>
<dbReference type="SUPFAM" id="SSF103473">
    <property type="entry name" value="MFS general substrate transporter"/>
    <property type="match status" value="1"/>
</dbReference>
<comment type="caution">
    <text evidence="4">The sequence shown here is derived from an EMBL/GenBank/DDBJ whole genome shotgun (WGS) entry which is preliminary data.</text>
</comment>
<dbReference type="Gene3D" id="1.20.1250.20">
    <property type="entry name" value="MFS general substrate transporter like domains"/>
    <property type="match status" value="2"/>
</dbReference>
<evidence type="ECO:0000256" key="2">
    <source>
        <dbReference type="SAM" id="Phobius"/>
    </source>
</evidence>
<dbReference type="PANTHER" id="PTHR11360:SF251">
    <property type="entry name" value="MAJOR FACILITATOR SUPERFAMILY (MFS) PROFILE DOMAIN-CONTAINING PROTEIN"/>
    <property type="match status" value="1"/>
</dbReference>
<evidence type="ECO:0000259" key="3">
    <source>
        <dbReference type="PROSITE" id="PS50850"/>
    </source>
</evidence>
<dbReference type="InterPro" id="IPR011701">
    <property type="entry name" value="MFS"/>
</dbReference>
<dbReference type="InterPro" id="IPR036259">
    <property type="entry name" value="MFS_trans_sf"/>
</dbReference>